<dbReference type="GO" id="GO:0031071">
    <property type="term" value="F:cysteine desulfurase activity"/>
    <property type="evidence" value="ECO:0007669"/>
    <property type="project" value="UniProtKB-EC"/>
</dbReference>
<name>A0A1I2EN10_9BACT</name>
<dbReference type="AlphaFoldDB" id="A0A1I2EN10"/>
<dbReference type="InterPro" id="IPR015422">
    <property type="entry name" value="PyrdxlP-dep_Trfase_small"/>
</dbReference>
<organism evidence="7 8">
    <name type="scientific">Nannocystis exedens</name>
    <dbReference type="NCBI Taxonomy" id="54"/>
    <lineage>
        <taxon>Bacteria</taxon>
        <taxon>Pseudomonadati</taxon>
        <taxon>Myxococcota</taxon>
        <taxon>Polyangia</taxon>
        <taxon>Nannocystales</taxon>
        <taxon>Nannocystaceae</taxon>
        <taxon>Nannocystis</taxon>
    </lineage>
</organism>
<dbReference type="SUPFAM" id="SSF53383">
    <property type="entry name" value="PLP-dependent transferases"/>
    <property type="match status" value="1"/>
</dbReference>
<reference evidence="8" key="1">
    <citation type="submission" date="2016-10" db="EMBL/GenBank/DDBJ databases">
        <authorList>
            <person name="Varghese N."/>
            <person name="Submissions S."/>
        </authorList>
    </citation>
    <scope>NUCLEOTIDE SEQUENCE [LARGE SCALE GENOMIC DNA]</scope>
    <source>
        <strain evidence="8">ATCC 25963</strain>
    </source>
</reference>
<dbReference type="PROSITE" id="PS00595">
    <property type="entry name" value="AA_TRANSFER_CLASS_5"/>
    <property type="match status" value="1"/>
</dbReference>
<comment type="cofactor">
    <cofactor evidence="1 5">
        <name>pyridoxal 5'-phosphate</name>
        <dbReference type="ChEBI" id="CHEBI:597326"/>
    </cofactor>
</comment>
<gene>
    <name evidence="7" type="ORF">SAMN02745121_06172</name>
</gene>
<evidence type="ECO:0000256" key="2">
    <source>
        <dbReference type="ARBA" id="ARBA00010447"/>
    </source>
</evidence>
<dbReference type="InterPro" id="IPR015424">
    <property type="entry name" value="PyrdxlP-dep_Trfase"/>
</dbReference>
<keyword evidence="3" id="KW-0663">Pyridoxal phosphate</keyword>
<dbReference type="Proteomes" id="UP000199400">
    <property type="component" value="Unassembled WGS sequence"/>
</dbReference>
<dbReference type="STRING" id="54.SAMN02745121_06172"/>
<accession>A0A1I2EN10</accession>
<keyword evidence="7" id="KW-0456">Lyase</keyword>
<dbReference type="PANTHER" id="PTHR43586:SF8">
    <property type="entry name" value="CYSTEINE DESULFURASE 1, CHLOROPLASTIC"/>
    <property type="match status" value="1"/>
</dbReference>
<feature type="domain" description="Aminotransferase class V" evidence="6">
    <location>
        <begin position="25"/>
        <end position="389"/>
    </location>
</feature>
<comment type="similarity">
    <text evidence="2">Belongs to the class-V pyridoxal-phosphate-dependent aminotransferase family. Csd subfamily.</text>
</comment>
<dbReference type="PANTHER" id="PTHR43586">
    <property type="entry name" value="CYSTEINE DESULFURASE"/>
    <property type="match status" value="1"/>
</dbReference>
<dbReference type="InterPro" id="IPR015421">
    <property type="entry name" value="PyrdxlP-dep_Trfase_major"/>
</dbReference>
<proteinExistence type="inferred from homology"/>
<evidence type="ECO:0000256" key="5">
    <source>
        <dbReference type="RuleBase" id="RU004504"/>
    </source>
</evidence>
<evidence type="ECO:0000256" key="1">
    <source>
        <dbReference type="ARBA" id="ARBA00001933"/>
    </source>
</evidence>
<dbReference type="InterPro" id="IPR000192">
    <property type="entry name" value="Aminotrans_V_dom"/>
</dbReference>
<evidence type="ECO:0000259" key="6">
    <source>
        <dbReference type="Pfam" id="PF00266"/>
    </source>
</evidence>
<dbReference type="Gene3D" id="3.40.640.10">
    <property type="entry name" value="Type I PLP-dependent aspartate aminotransferase-like (Major domain)"/>
    <property type="match status" value="1"/>
</dbReference>
<dbReference type="Pfam" id="PF00266">
    <property type="entry name" value="Aminotran_5"/>
    <property type="match status" value="1"/>
</dbReference>
<protein>
    <submittedName>
        <fullName evidence="7">Cysteine desulfurase / selenocysteine lyase</fullName>
    </submittedName>
</protein>
<dbReference type="Gene3D" id="3.90.1150.10">
    <property type="entry name" value="Aspartate Aminotransferase, domain 1"/>
    <property type="match status" value="1"/>
</dbReference>
<comment type="catalytic activity">
    <reaction evidence="4">
        <text>(sulfur carrier)-H + L-cysteine = (sulfur carrier)-SH + L-alanine</text>
        <dbReference type="Rhea" id="RHEA:43892"/>
        <dbReference type="Rhea" id="RHEA-COMP:14737"/>
        <dbReference type="Rhea" id="RHEA-COMP:14739"/>
        <dbReference type="ChEBI" id="CHEBI:29917"/>
        <dbReference type="ChEBI" id="CHEBI:35235"/>
        <dbReference type="ChEBI" id="CHEBI:57972"/>
        <dbReference type="ChEBI" id="CHEBI:64428"/>
        <dbReference type="EC" id="2.8.1.7"/>
    </reaction>
</comment>
<evidence type="ECO:0000313" key="7">
    <source>
        <dbReference type="EMBL" id="SFE94412.1"/>
    </source>
</evidence>
<evidence type="ECO:0000313" key="8">
    <source>
        <dbReference type="Proteomes" id="UP000199400"/>
    </source>
</evidence>
<evidence type="ECO:0000256" key="4">
    <source>
        <dbReference type="ARBA" id="ARBA00050776"/>
    </source>
</evidence>
<evidence type="ECO:0000256" key="3">
    <source>
        <dbReference type="ARBA" id="ARBA00022898"/>
    </source>
</evidence>
<keyword evidence="8" id="KW-1185">Reference proteome</keyword>
<dbReference type="GO" id="GO:0016829">
    <property type="term" value="F:lyase activity"/>
    <property type="evidence" value="ECO:0007669"/>
    <property type="project" value="UniProtKB-KW"/>
</dbReference>
<dbReference type="InterPro" id="IPR020578">
    <property type="entry name" value="Aminotrans_V_PyrdxlP_BS"/>
</dbReference>
<dbReference type="RefSeq" id="WP_170136234.1">
    <property type="nucleotide sequence ID" value="NZ_FOMX01000023.1"/>
</dbReference>
<sequence length="402" mass="42654">MLFDVARLRDDFPLLQRGSGRAPIVYLDNAATTLKPRPVIEAVRGYLAEYSGNVHRGQHALADRATEAYEDSRRRVARFLGARASEVVFVRGTTEAIGLVAGGLELRPDDNVVVSVLEHHSNLLPWRARCGVRVVGLDAAGVPDLAAAAAAIDARTRLLAVTACSNVTGVYVAVQAWAALAHRHGLPLLVDAAQLAAHRGIDVQGLQCDYLALSGHKLFAPPGSGVLYGTHAALERLAPAHLGGGCVKHVGLDLDYELRDVPWRLEAGTPDIAAAIGLGAAVEYLEDIGLDAIEAREDALRELLDAEVATLPGLHAHSPSPARAPMLTVTARDGALGSEYVARVLSDTFGVMVRAGHHCAHPLHAALALPATLRASLAFYNTEDDVLRLRDGLRALLRRGAG</sequence>
<dbReference type="EMBL" id="FOMX01000023">
    <property type="protein sequence ID" value="SFE94412.1"/>
    <property type="molecule type" value="Genomic_DNA"/>
</dbReference>